<evidence type="ECO:0000313" key="13">
    <source>
        <dbReference type="Proteomes" id="UP000518266"/>
    </source>
</evidence>
<comment type="caution">
    <text evidence="12">The sequence shown here is derived from an EMBL/GenBank/DDBJ whole genome shotgun (WGS) entry which is preliminary data.</text>
</comment>
<evidence type="ECO:0000256" key="10">
    <source>
        <dbReference type="SAM" id="Phobius"/>
    </source>
</evidence>
<keyword evidence="5" id="KW-0999">Mitochondrion inner membrane</keyword>
<evidence type="ECO:0000256" key="4">
    <source>
        <dbReference type="ARBA" id="ARBA00022692"/>
    </source>
</evidence>
<evidence type="ECO:0000256" key="9">
    <source>
        <dbReference type="ARBA" id="ARBA00023136"/>
    </source>
</evidence>
<dbReference type="Pfam" id="PF02285">
    <property type="entry name" value="COX8"/>
    <property type="match status" value="1"/>
</dbReference>
<dbReference type="GO" id="GO:0006123">
    <property type="term" value="P:mitochondrial electron transport, cytochrome c to oxygen"/>
    <property type="evidence" value="ECO:0007669"/>
    <property type="project" value="InterPro"/>
</dbReference>
<evidence type="ECO:0000313" key="12">
    <source>
        <dbReference type="EMBL" id="KAF3844407.1"/>
    </source>
</evidence>
<evidence type="ECO:0000256" key="8">
    <source>
        <dbReference type="ARBA" id="ARBA00023128"/>
    </source>
</evidence>
<proteinExistence type="inferred from homology"/>
<dbReference type="GO" id="GO:0005743">
    <property type="term" value="C:mitochondrial inner membrane"/>
    <property type="evidence" value="ECO:0007669"/>
    <property type="project" value="UniProtKB-SubCell"/>
</dbReference>
<gene>
    <name evidence="12" type="ORF">F7725_007570</name>
</gene>
<keyword evidence="6" id="KW-0809">Transit peptide</keyword>
<evidence type="ECO:0000256" key="1">
    <source>
        <dbReference type="ARBA" id="ARBA00004434"/>
    </source>
</evidence>
<evidence type="ECO:0000256" key="5">
    <source>
        <dbReference type="ARBA" id="ARBA00022792"/>
    </source>
</evidence>
<evidence type="ECO:0000256" key="3">
    <source>
        <dbReference type="ARBA" id="ARBA00010117"/>
    </source>
</evidence>
<reference evidence="12 13" key="1">
    <citation type="submission" date="2020-03" db="EMBL/GenBank/DDBJ databases">
        <title>Dissostichus mawsoni Genome sequencing and assembly.</title>
        <authorList>
            <person name="Park H."/>
        </authorList>
    </citation>
    <scope>NUCLEOTIDE SEQUENCE [LARGE SCALE GENOMIC DNA]</scope>
    <source>
        <strain evidence="12">DM0001</strain>
        <tissue evidence="12">Muscle</tissue>
    </source>
</reference>
<dbReference type="PANTHER" id="PTHR16717:SF8">
    <property type="entry name" value="CYTOCHROME C OXIDASE SUBUNIT 8A"/>
    <property type="match status" value="1"/>
</dbReference>
<keyword evidence="7 10" id="KW-1133">Transmembrane helix</keyword>
<organism evidence="12 13">
    <name type="scientific">Dissostichus mawsoni</name>
    <name type="common">Antarctic cod</name>
    <dbReference type="NCBI Taxonomy" id="36200"/>
    <lineage>
        <taxon>Eukaryota</taxon>
        <taxon>Metazoa</taxon>
        <taxon>Chordata</taxon>
        <taxon>Craniata</taxon>
        <taxon>Vertebrata</taxon>
        <taxon>Euteleostomi</taxon>
        <taxon>Actinopterygii</taxon>
        <taxon>Neopterygii</taxon>
        <taxon>Teleostei</taxon>
        <taxon>Neoteleostei</taxon>
        <taxon>Acanthomorphata</taxon>
        <taxon>Eupercaria</taxon>
        <taxon>Perciformes</taxon>
        <taxon>Notothenioidei</taxon>
        <taxon>Nototheniidae</taxon>
        <taxon>Dissostichus</taxon>
    </lineage>
</organism>
<evidence type="ECO:0000256" key="6">
    <source>
        <dbReference type="ARBA" id="ARBA00022946"/>
    </source>
</evidence>
<keyword evidence="11" id="KW-0732">Signal</keyword>
<protein>
    <submittedName>
        <fullName evidence="12">Uncharacterized protein</fullName>
    </submittedName>
</protein>
<dbReference type="SUPFAM" id="SSF81431">
    <property type="entry name" value="Mitochondrial cytochrome c oxidase subunit VIIIb (aka IX)"/>
    <property type="match status" value="1"/>
</dbReference>
<name>A0A7J5Y703_DISMA</name>
<evidence type="ECO:0000256" key="11">
    <source>
        <dbReference type="SAM" id="SignalP"/>
    </source>
</evidence>
<dbReference type="Proteomes" id="UP000518266">
    <property type="component" value="Unassembled WGS sequence"/>
</dbReference>
<keyword evidence="13" id="KW-1185">Reference proteome</keyword>
<accession>A0A7J5Y703</accession>
<feature type="transmembrane region" description="Helical" evidence="10">
    <location>
        <begin position="108"/>
        <end position="127"/>
    </location>
</feature>
<dbReference type="InterPro" id="IPR036548">
    <property type="entry name" value="Cyt_c_oxidase_su8_sf"/>
</dbReference>
<comment type="pathway">
    <text evidence="2">Energy metabolism; oxidative phosphorylation.</text>
</comment>
<evidence type="ECO:0000256" key="2">
    <source>
        <dbReference type="ARBA" id="ARBA00004673"/>
    </source>
</evidence>
<dbReference type="InterPro" id="IPR003205">
    <property type="entry name" value="Cyt_c_oxidase_su8"/>
</dbReference>
<comment type="similarity">
    <text evidence="3">Belongs to the cytochrome c oxidase VIII family.</text>
</comment>
<keyword evidence="9 10" id="KW-0472">Membrane</keyword>
<comment type="subcellular location">
    <subcellularLocation>
        <location evidence="1">Mitochondrion inner membrane</location>
        <topology evidence="1">Single-pass membrane protein</topology>
    </subcellularLocation>
</comment>
<dbReference type="Gene3D" id="4.10.81.10">
    <property type="entry name" value="Cytochrome c oxidase, subunit 8"/>
    <property type="match status" value="1"/>
</dbReference>
<keyword evidence="4 10" id="KW-0812">Transmembrane</keyword>
<feature type="signal peptide" evidence="11">
    <location>
        <begin position="1"/>
        <end position="26"/>
    </location>
</feature>
<feature type="chain" id="PRO_5029646912" evidence="11">
    <location>
        <begin position="27"/>
        <end position="136"/>
    </location>
</feature>
<dbReference type="PANTHER" id="PTHR16717">
    <property type="entry name" value="CYTOCHROME C OXIDASE POLYPEPTIDE VIII"/>
    <property type="match status" value="1"/>
</dbReference>
<dbReference type="GO" id="GO:0045277">
    <property type="term" value="C:respiratory chain complex IV"/>
    <property type="evidence" value="ECO:0007669"/>
    <property type="project" value="InterPro"/>
</dbReference>
<keyword evidence="8" id="KW-0496">Mitochondrion</keyword>
<dbReference type="OrthoDB" id="8931496at2759"/>
<evidence type="ECO:0000256" key="7">
    <source>
        <dbReference type="ARBA" id="ARBA00022989"/>
    </source>
</evidence>
<sequence>MGYPIPATPMSVRARLMMMMLVAVRSSLNFTNINRTTMLLAKLTIPKRRKEDLNREHSNTLPQQTNMSGLLRTVARRAAPVLRGHTITQKANVYGAPAKEKIGLLETVVALTMFSVAILGPSGWILCHLEDYKKKA</sequence>
<dbReference type="EMBL" id="JAAKFY010000015">
    <property type="protein sequence ID" value="KAF3844407.1"/>
    <property type="molecule type" value="Genomic_DNA"/>
</dbReference>
<dbReference type="AlphaFoldDB" id="A0A7J5Y703"/>
<dbReference type="UniPathway" id="UPA00705"/>